<keyword evidence="2" id="KW-1185">Reference proteome</keyword>
<dbReference type="eggNOG" id="COG2808">
    <property type="taxonomic scope" value="Bacteria"/>
</dbReference>
<dbReference type="PANTHER" id="PTHR35802">
    <property type="entry name" value="PROTEASE SYNTHASE AND SPORULATION PROTEIN PAI 2"/>
    <property type="match status" value="1"/>
</dbReference>
<dbReference type="Proteomes" id="UP000018851">
    <property type="component" value="Chromosome"/>
</dbReference>
<dbReference type="Gene3D" id="2.30.110.10">
    <property type="entry name" value="Electron Transport, Fmn-binding Protein, Chain A"/>
    <property type="match status" value="1"/>
</dbReference>
<dbReference type="HOGENOM" id="CLU_065853_0_1_5"/>
<evidence type="ECO:0000313" key="2">
    <source>
        <dbReference type="Proteomes" id="UP000018851"/>
    </source>
</evidence>
<dbReference type="PIRSF" id="PIRSF010372">
    <property type="entry name" value="PaiB"/>
    <property type="match status" value="1"/>
</dbReference>
<dbReference type="RefSeq" id="WP_025295032.1">
    <property type="nucleotide sequence ID" value="NZ_CP006644.1"/>
</dbReference>
<dbReference type="Pfam" id="PF04299">
    <property type="entry name" value="FMN_bind_2"/>
    <property type="match status" value="1"/>
</dbReference>
<dbReference type="SUPFAM" id="SSF50475">
    <property type="entry name" value="FMN-binding split barrel"/>
    <property type="match status" value="1"/>
</dbReference>
<organism evidence="1 2">
    <name type="scientific">Sphingomonas sanxanigenens DSM 19645 = NX02</name>
    <dbReference type="NCBI Taxonomy" id="1123269"/>
    <lineage>
        <taxon>Bacteria</taxon>
        <taxon>Pseudomonadati</taxon>
        <taxon>Pseudomonadota</taxon>
        <taxon>Alphaproteobacteria</taxon>
        <taxon>Sphingomonadales</taxon>
        <taxon>Sphingomonadaceae</taxon>
        <taxon>Sphingomonas</taxon>
    </lineage>
</organism>
<dbReference type="EMBL" id="CP006644">
    <property type="protein sequence ID" value="AHE56933.1"/>
    <property type="molecule type" value="Genomic_DNA"/>
</dbReference>
<dbReference type="InterPro" id="IPR012349">
    <property type="entry name" value="Split_barrel_FMN-bd"/>
</dbReference>
<dbReference type="OrthoDB" id="9794948at2"/>
<accession>W0AKV9</accession>
<dbReference type="InterPro" id="IPR007396">
    <property type="entry name" value="TR_PAI2-type"/>
</dbReference>
<evidence type="ECO:0008006" key="3">
    <source>
        <dbReference type="Google" id="ProtNLM"/>
    </source>
</evidence>
<evidence type="ECO:0000313" key="1">
    <source>
        <dbReference type="EMBL" id="AHE56933.1"/>
    </source>
</evidence>
<sequence length="212" mass="23586">MYRPPAFREDRSDHLQAAIRAYPLATLVTHGAQGLSANLLPFLLATDDDGRILLQSHLARANPQLADLRAGAEALLIFRGPDAYVSPGWYPAKQEHGRVVPTWNYVMVQAWGRPRVIEDQGWLRRQIDNLTAQQERDQPQPWSVDDAPAAYIEGQLKGIAGVEIVVDRIEGKWKASQNHPAANRAGVIASLQADDRASPMAALMARLERERE</sequence>
<dbReference type="PANTHER" id="PTHR35802:SF1">
    <property type="entry name" value="PROTEASE SYNTHASE AND SPORULATION PROTEIN PAI 2"/>
    <property type="match status" value="1"/>
</dbReference>
<dbReference type="KEGG" id="ssan:NX02_26710"/>
<proteinExistence type="predicted"/>
<gene>
    <name evidence="1" type="ORF">NX02_26710</name>
</gene>
<dbReference type="PATRIC" id="fig|1123269.5.peg.5239"/>
<name>W0AKV9_9SPHN</name>
<dbReference type="STRING" id="1123269.NX02_26710"/>
<protein>
    <recommendedName>
        <fullName evidence="3">Transcriptional regulator</fullName>
    </recommendedName>
</protein>
<reference evidence="1 2" key="1">
    <citation type="submission" date="2013-07" db="EMBL/GenBank/DDBJ databases">
        <title>Completed genome of Sphingomonas sanxanigenens NX02.</title>
        <authorList>
            <person name="Ma T."/>
            <person name="Huang H."/>
            <person name="Wu M."/>
            <person name="Li X."/>
            <person name="Li G."/>
        </authorList>
    </citation>
    <scope>NUCLEOTIDE SEQUENCE [LARGE SCALE GENOMIC DNA]</scope>
    <source>
        <strain evidence="1 2">NX02</strain>
    </source>
</reference>
<dbReference type="AlphaFoldDB" id="W0AKV9"/>